<reference evidence="7 8" key="1">
    <citation type="submission" date="2014-03" db="EMBL/GenBank/DDBJ databases">
        <title>Whole genome sequence of Novosphingobium resinovorum KF1.</title>
        <authorList>
            <person name="Gan H.M."/>
            <person name="Gan H.Y."/>
            <person name="Chew T.H."/>
            <person name="Savka M.A."/>
        </authorList>
    </citation>
    <scope>NUCLEOTIDE SEQUENCE [LARGE SCALE GENOMIC DNA]</scope>
    <source>
        <strain evidence="7 8">KF1</strain>
    </source>
</reference>
<dbReference type="FunFam" id="2.60.40.10:FF:000495">
    <property type="entry name" value="Periplasmic beta-glucosidase"/>
    <property type="match status" value="1"/>
</dbReference>
<dbReference type="RefSeq" id="WP_036528138.1">
    <property type="nucleotide sequence ID" value="NZ_JFYZ01000024.1"/>
</dbReference>
<evidence type="ECO:0000259" key="6">
    <source>
        <dbReference type="SMART" id="SM01217"/>
    </source>
</evidence>
<dbReference type="Pfam" id="PF00933">
    <property type="entry name" value="Glyco_hydro_3"/>
    <property type="match status" value="1"/>
</dbReference>
<dbReference type="InterPro" id="IPR013783">
    <property type="entry name" value="Ig-like_fold"/>
</dbReference>
<dbReference type="GO" id="GO:0005975">
    <property type="term" value="P:carbohydrate metabolic process"/>
    <property type="evidence" value="ECO:0007669"/>
    <property type="project" value="InterPro"/>
</dbReference>
<gene>
    <name evidence="7" type="ORF">BV97_03908</name>
</gene>
<dbReference type="InterPro" id="IPR002772">
    <property type="entry name" value="Glyco_hydro_3_C"/>
</dbReference>
<protein>
    <recommendedName>
        <fullName evidence="5">Beta-D-glucoside glucohydrolase</fullName>
    </recommendedName>
    <alternativeName>
        <fullName evidence="3">Cellobiase</fullName>
    </alternativeName>
    <alternativeName>
        <fullName evidence="4">Gentiobiase</fullName>
    </alternativeName>
</protein>
<evidence type="ECO:0000256" key="2">
    <source>
        <dbReference type="ARBA" id="ARBA00022801"/>
    </source>
</evidence>
<dbReference type="Proteomes" id="UP000024329">
    <property type="component" value="Unassembled WGS sequence"/>
</dbReference>
<dbReference type="PANTHER" id="PTHR42715:SF10">
    <property type="entry name" value="BETA-GLUCOSIDASE"/>
    <property type="match status" value="1"/>
</dbReference>
<dbReference type="SMART" id="SM01217">
    <property type="entry name" value="Fn3_like"/>
    <property type="match status" value="1"/>
</dbReference>
<dbReference type="Gene3D" id="3.40.50.1700">
    <property type="entry name" value="Glycoside hydrolase family 3 C-terminal domain"/>
    <property type="match status" value="1"/>
</dbReference>
<dbReference type="SUPFAM" id="SSF51445">
    <property type="entry name" value="(Trans)glycosidases"/>
    <property type="match status" value="1"/>
</dbReference>
<keyword evidence="2 7" id="KW-0378">Hydrolase</keyword>
<dbReference type="Pfam" id="PF14310">
    <property type="entry name" value="Fn3-like"/>
    <property type="match status" value="1"/>
</dbReference>
<evidence type="ECO:0000256" key="3">
    <source>
        <dbReference type="ARBA" id="ARBA00031448"/>
    </source>
</evidence>
<dbReference type="eggNOG" id="COG1472">
    <property type="taxonomic scope" value="Bacteria"/>
</dbReference>
<dbReference type="Pfam" id="PF01915">
    <property type="entry name" value="Glyco_hydro_3_C"/>
    <property type="match status" value="1"/>
</dbReference>
<dbReference type="PATRIC" id="fig|158500.4.peg.3980"/>
<evidence type="ECO:0000313" key="8">
    <source>
        <dbReference type="Proteomes" id="UP000024329"/>
    </source>
</evidence>
<evidence type="ECO:0000256" key="1">
    <source>
        <dbReference type="ARBA" id="ARBA00005336"/>
    </source>
</evidence>
<dbReference type="PRINTS" id="PR00133">
    <property type="entry name" value="GLHYDRLASE3"/>
</dbReference>
<comment type="caution">
    <text evidence="7">The sequence shown here is derived from an EMBL/GenBank/DDBJ whole genome shotgun (WGS) entry which is preliminary data.</text>
</comment>
<dbReference type="InterPro" id="IPR001764">
    <property type="entry name" value="Glyco_hydro_3_N"/>
</dbReference>
<dbReference type="PANTHER" id="PTHR42715">
    <property type="entry name" value="BETA-GLUCOSIDASE"/>
    <property type="match status" value="1"/>
</dbReference>
<accession>A0A031JNX2</accession>
<evidence type="ECO:0000256" key="4">
    <source>
        <dbReference type="ARBA" id="ARBA00032194"/>
    </source>
</evidence>
<name>A0A031JNX2_9SPHN</name>
<dbReference type="GO" id="GO:0008422">
    <property type="term" value="F:beta-glucosidase activity"/>
    <property type="evidence" value="ECO:0007669"/>
    <property type="project" value="UniProtKB-ARBA"/>
</dbReference>
<dbReference type="AlphaFoldDB" id="A0A031JNX2"/>
<dbReference type="InterPro" id="IPR036962">
    <property type="entry name" value="Glyco_hydro_3_N_sf"/>
</dbReference>
<dbReference type="EMBL" id="JFYZ01000024">
    <property type="protein sequence ID" value="EZP79471.1"/>
    <property type="molecule type" value="Genomic_DNA"/>
</dbReference>
<organism evidence="7 8">
    <name type="scientific">Novosphingobium resinovorum</name>
    <dbReference type="NCBI Taxonomy" id="158500"/>
    <lineage>
        <taxon>Bacteria</taxon>
        <taxon>Pseudomonadati</taxon>
        <taxon>Pseudomonadota</taxon>
        <taxon>Alphaproteobacteria</taxon>
        <taxon>Sphingomonadales</taxon>
        <taxon>Sphingomonadaceae</taxon>
        <taxon>Novosphingobium</taxon>
    </lineage>
</organism>
<dbReference type="STRING" id="158500.BES08_16870"/>
<proteinExistence type="inferred from homology"/>
<dbReference type="InterPro" id="IPR050288">
    <property type="entry name" value="Cellulose_deg_GH3"/>
</dbReference>
<dbReference type="Gene3D" id="3.20.20.300">
    <property type="entry name" value="Glycoside hydrolase, family 3, N-terminal domain"/>
    <property type="match status" value="1"/>
</dbReference>
<feature type="domain" description="Fibronectin type III-like" evidence="6">
    <location>
        <begin position="655"/>
        <end position="725"/>
    </location>
</feature>
<sequence length="737" mass="78115">MTEAEARSRAEAMLQRMTLEDKAGQLVQYFDFGGATVANPKATAVNIDAAIAKGQVGSMLFVTDPVRINALQELAVKKTRLGIPLLIGYDVIHGLHTIMPVPIAMAASWDPATAERGQAVAASEARAVGINWTFAPMVDITMDPRWGRMVEGAGEDPVLGAAMAAAQVRGFQGGAIGTPGHVLSGPKHFVGYGASFGGRDYDEVDLSENQLRNTYLPPFKAALDAGAGNIMSAYMGLNGVPAAANTWLLTDVLRKEWGFKGFVVSDANGVDSLEKQGMAGSPKQAAVRALEAGMDLAMTVPSNPSPMLALVDAVKGGEVAESALDGPVLRLLEAKYRLGLFDKPYVDPKAVPRTFDDPAHREVARIAAERSAVLLANAGGLLPLDRAKLKSVAVIGPLGDAGHDMLGPWVFSSNKPEGVSVLAGLRAKLGAGVKVEYATGTAWPTRKNPSFFDAMNKPGEHPAIDEKAELAKAIALANQSDVAVMVLGEAQNMAGEFASRSDLKLPGRQQELLDAVIATGKPVVVVLVNGRPLSLGDAKPGAVLEAWYPGSEGGNAVANLLLGDVNPGGKLPFSWIRSAAQAPYTYAYLPSHQPGSADKRYWNEDNSPTWPFGHGLSYTTFSYGKLAVDRASVKLGEPVTVSFDLTNTGKRAGDEVAQLYIHQRVGTSSRPVRQLKKFARVALAPGETKHMQFTLTADDLRYWSAATKGWVQDDSAFDVWVGGDSKADMATTFTVAK</sequence>
<dbReference type="SUPFAM" id="SSF52279">
    <property type="entry name" value="Beta-D-glucan exohydrolase, C-terminal domain"/>
    <property type="match status" value="1"/>
</dbReference>
<dbReference type="InterPro" id="IPR026891">
    <property type="entry name" value="Fn3-like"/>
</dbReference>
<dbReference type="InterPro" id="IPR017853">
    <property type="entry name" value="GH"/>
</dbReference>
<evidence type="ECO:0000256" key="5">
    <source>
        <dbReference type="ARBA" id="ARBA00032594"/>
    </source>
</evidence>
<comment type="similarity">
    <text evidence="1">Belongs to the glycosyl hydrolase 3 family.</text>
</comment>
<evidence type="ECO:0000313" key="7">
    <source>
        <dbReference type="EMBL" id="EZP79471.1"/>
    </source>
</evidence>
<dbReference type="Gene3D" id="2.60.40.10">
    <property type="entry name" value="Immunoglobulins"/>
    <property type="match status" value="1"/>
</dbReference>
<dbReference type="InterPro" id="IPR036881">
    <property type="entry name" value="Glyco_hydro_3_C_sf"/>
</dbReference>